<sequence>MDLNLFWYAQEALTSPDVYLAPDTPFRGTQRAYELTQQRNRRITERAIRCHAYELQQSHNSIAQHFDKESLHAPTEKEPLLEFTCGDKFLRDNLHKIDKLLEDTETMMSSEYEPMDMSDDDSPVLDCASNDDIYREKFRKEAEDAYDQYIQWHIDSQQTRWEELRRYMTDEAASIMNEIVQYRKSLPQPASTTHNTSDQHNPKHKRKRNKRKKTDQPEDNQQQQQSTSSTPSSSIKKSQTTQQRLSSSASSSHIPPPVTSASSSSTTSRVPKVVPASSSLSIGRSNQVPNVVSSSSSSTPRVPEVASASSWNPSSYRPSLVDNGKLAIKRVPGKGFQVVCEKKNEPTKILGTPQEFDDAMYRPQPKASIKVQSLHGIRVFRSIDDRGRLQTIAQVDEIEPLIRQYFLTSSRGHDRML</sequence>
<gene>
    <name evidence="2" type="ORF">LRAMOSA01680</name>
</gene>
<dbReference type="OrthoDB" id="2277380at2759"/>
<feature type="compositionally biased region" description="Polar residues" evidence="1">
    <location>
        <begin position="188"/>
        <end position="199"/>
    </location>
</feature>
<dbReference type="AlphaFoldDB" id="A0A077WIV9"/>
<evidence type="ECO:0000256" key="1">
    <source>
        <dbReference type="SAM" id="MobiDB-lite"/>
    </source>
</evidence>
<proteinExistence type="predicted"/>
<evidence type="ECO:0000313" key="2">
    <source>
        <dbReference type="EMBL" id="CDS07731.1"/>
    </source>
</evidence>
<organism evidence="2">
    <name type="scientific">Lichtheimia ramosa</name>
    <dbReference type="NCBI Taxonomy" id="688394"/>
    <lineage>
        <taxon>Eukaryota</taxon>
        <taxon>Fungi</taxon>
        <taxon>Fungi incertae sedis</taxon>
        <taxon>Mucoromycota</taxon>
        <taxon>Mucoromycotina</taxon>
        <taxon>Mucoromycetes</taxon>
        <taxon>Mucorales</taxon>
        <taxon>Lichtheimiaceae</taxon>
        <taxon>Lichtheimia</taxon>
    </lineage>
</organism>
<dbReference type="EMBL" id="LK023324">
    <property type="protein sequence ID" value="CDS07731.1"/>
    <property type="molecule type" value="Genomic_DNA"/>
</dbReference>
<feature type="compositionally biased region" description="Low complexity" evidence="1">
    <location>
        <begin position="259"/>
        <end position="275"/>
    </location>
</feature>
<name>A0A077WIV9_9FUNG</name>
<reference evidence="2" key="1">
    <citation type="journal article" date="2014" name="Genome Announc.">
        <title>De novo whole-genome sequence and genome annotation of Lichtheimia ramosa.</title>
        <authorList>
            <person name="Linde J."/>
            <person name="Schwartze V."/>
            <person name="Binder U."/>
            <person name="Lass-Florl C."/>
            <person name="Voigt K."/>
            <person name="Horn F."/>
        </authorList>
    </citation>
    <scope>NUCLEOTIDE SEQUENCE</scope>
    <source>
        <strain evidence="2">JMRC FSU:6197</strain>
    </source>
</reference>
<feature type="compositionally biased region" description="Polar residues" evidence="1">
    <location>
        <begin position="307"/>
        <end position="316"/>
    </location>
</feature>
<feature type="compositionally biased region" description="Basic residues" evidence="1">
    <location>
        <begin position="202"/>
        <end position="213"/>
    </location>
</feature>
<accession>A0A077WIV9</accession>
<feature type="compositionally biased region" description="Polar residues" evidence="1">
    <location>
        <begin position="276"/>
        <end position="292"/>
    </location>
</feature>
<feature type="compositionally biased region" description="Low complexity" evidence="1">
    <location>
        <begin position="221"/>
        <end position="252"/>
    </location>
</feature>
<protein>
    <submittedName>
        <fullName evidence="2">Uncharacterized protein</fullName>
    </submittedName>
</protein>
<feature type="region of interest" description="Disordered" evidence="1">
    <location>
        <begin position="187"/>
        <end position="316"/>
    </location>
</feature>